<dbReference type="Proteomes" id="UP000184241">
    <property type="component" value="Unassembled WGS sequence"/>
</dbReference>
<organism evidence="1 2">
    <name type="scientific">Clostridium intestinale DSM 6191</name>
    <dbReference type="NCBI Taxonomy" id="1121320"/>
    <lineage>
        <taxon>Bacteria</taxon>
        <taxon>Bacillati</taxon>
        <taxon>Bacillota</taxon>
        <taxon>Clostridia</taxon>
        <taxon>Eubacteriales</taxon>
        <taxon>Clostridiaceae</taxon>
        <taxon>Clostridium</taxon>
    </lineage>
</organism>
<gene>
    <name evidence="1" type="ORF">SAMN02745941_00176</name>
</gene>
<dbReference type="AlphaFoldDB" id="A0A1M5TDB8"/>
<sequence length="162" mass="19007">MIDNYNLLLNSPLEIGLRSLIILSINTHKSFDIELLSYYDYYSTHLYDLDNSYESLHPLTPYRFGELITKQQILKAGLALMIKKNLITIELDYDGIKYKTTHNTITFLKYFNSNYFIKLKNNIEICSKLLNNIDKDELKNKFEVLYNNISTNNTFESVIRGV</sequence>
<reference evidence="1 2" key="1">
    <citation type="submission" date="2016-11" db="EMBL/GenBank/DDBJ databases">
        <authorList>
            <person name="Jaros S."/>
            <person name="Januszkiewicz K."/>
            <person name="Wedrychowicz H."/>
        </authorList>
    </citation>
    <scope>NUCLEOTIDE SEQUENCE [LARGE SCALE GENOMIC DNA]</scope>
    <source>
        <strain evidence="1 2">DSM 6191</strain>
    </source>
</reference>
<dbReference type="InterPro" id="IPR046904">
    <property type="entry name" value="ABC-3C_MC2"/>
</dbReference>
<dbReference type="Pfam" id="PF20288">
    <property type="entry name" value="MC2"/>
    <property type="match status" value="1"/>
</dbReference>
<name>A0A1M5TDB8_9CLOT</name>
<protein>
    <submittedName>
        <fullName evidence="1">Uncharacterized protein</fullName>
    </submittedName>
</protein>
<accession>A0A1M5TDB8</accession>
<evidence type="ECO:0000313" key="1">
    <source>
        <dbReference type="EMBL" id="SHH48709.1"/>
    </source>
</evidence>
<dbReference type="EMBL" id="FQXU01000003">
    <property type="protein sequence ID" value="SHH48709.1"/>
    <property type="molecule type" value="Genomic_DNA"/>
</dbReference>
<proteinExistence type="predicted"/>
<dbReference type="RefSeq" id="WP_073015877.1">
    <property type="nucleotide sequence ID" value="NZ_FQXU01000003.1"/>
</dbReference>
<evidence type="ECO:0000313" key="2">
    <source>
        <dbReference type="Proteomes" id="UP000184241"/>
    </source>
</evidence>